<reference evidence="2" key="1">
    <citation type="journal article" date="2011" name="Nat. Commun.">
        <title>Effector diversification within compartments of the Leptosphaeria maculans genome affected by Repeat-Induced Point mutations.</title>
        <authorList>
            <person name="Rouxel T."/>
            <person name="Grandaubert J."/>
            <person name="Hane J.K."/>
            <person name="Hoede C."/>
            <person name="van de Wouw A.P."/>
            <person name="Couloux A."/>
            <person name="Dominguez V."/>
            <person name="Anthouard V."/>
            <person name="Bally P."/>
            <person name="Bourras S."/>
            <person name="Cozijnsen A.J."/>
            <person name="Ciuffetti L.M."/>
            <person name="Degrave A."/>
            <person name="Dilmaghani A."/>
            <person name="Duret L."/>
            <person name="Fudal I."/>
            <person name="Goodwin S.B."/>
            <person name="Gout L."/>
            <person name="Glaser N."/>
            <person name="Linglin J."/>
            <person name="Kema G.H.J."/>
            <person name="Lapalu N."/>
            <person name="Lawrence C.B."/>
            <person name="May K."/>
            <person name="Meyer M."/>
            <person name="Ollivier B."/>
            <person name="Poulain J."/>
            <person name="Schoch C.L."/>
            <person name="Simon A."/>
            <person name="Spatafora J.W."/>
            <person name="Stachowiak A."/>
            <person name="Turgeon B.G."/>
            <person name="Tyler B.M."/>
            <person name="Vincent D."/>
            <person name="Weissenbach J."/>
            <person name="Amselem J."/>
            <person name="Quesneville H."/>
            <person name="Oliver R.P."/>
            <person name="Wincker P."/>
            <person name="Balesdent M.-H."/>
            <person name="Howlett B.J."/>
        </authorList>
    </citation>
    <scope>NUCLEOTIDE SEQUENCE [LARGE SCALE GENOMIC DNA]</scope>
    <source>
        <strain evidence="2">JN3 / isolate v23.1.3 / race Av1-4-5-6-7-8</strain>
    </source>
</reference>
<proteinExistence type="predicted"/>
<evidence type="ECO:0000313" key="2">
    <source>
        <dbReference type="Proteomes" id="UP000002668"/>
    </source>
</evidence>
<dbReference type="HOGENOM" id="CLU_3368633_0_0_1"/>
<keyword evidence="2" id="KW-1185">Reference proteome</keyword>
<organism evidence="2">
    <name type="scientific">Leptosphaeria maculans (strain JN3 / isolate v23.1.3 / race Av1-4-5-6-7-8)</name>
    <name type="common">Blackleg fungus</name>
    <name type="synonym">Phoma lingam</name>
    <dbReference type="NCBI Taxonomy" id="985895"/>
    <lineage>
        <taxon>Eukaryota</taxon>
        <taxon>Fungi</taxon>
        <taxon>Dikarya</taxon>
        <taxon>Ascomycota</taxon>
        <taxon>Pezizomycotina</taxon>
        <taxon>Dothideomycetes</taxon>
        <taxon>Pleosporomycetidae</taxon>
        <taxon>Pleosporales</taxon>
        <taxon>Pleosporineae</taxon>
        <taxon>Leptosphaeriaceae</taxon>
        <taxon>Plenodomus</taxon>
        <taxon>Plenodomus lingam/Leptosphaeria maculans species complex</taxon>
    </lineage>
</organism>
<sequence>MGSPLSPGGTYLFKAAISLMDGATVGCDRKISTPT</sequence>
<gene>
    <name evidence="1" type="ORF">LEMA_uP057180.1</name>
</gene>
<name>E4ZHB4_LEPMJ</name>
<dbReference type="InParanoid" id="E4ZHB4"/>
<dbReference type="Proteomes" id="UP000002668">
    <property type="component" value="Genome"/>
</dbReference>
<evidence type="ECO:0000313" key="1">
    <source>
        <dbReference type="EMBL" id="CBX90684.1"/>
    </source>
</evidence>
<dbReference type="EMBL" id="FP929065">
    <property type="protein sequence ID" value="CBX90684.1"/>
    <property type="molecule type" value="Genomic_DNA"/>
</dbReference>
<accession>E4ZHB4</accession>
<dbReference type="AlphaFoldDB" id="E4ZHB4"/>
<dbReference type="VEuPathDB" id="FungiDB:LEMA_uP057180.1"/>
<protein>
    <submittedName>
        <fullName evidence="1">Predicted protein</fullName>
    </submittedName>
</protein>